<keyword evidence="3" id="KW-1185">Reference proteome</keyword>
<evidence type="ECO:0000256" key="1">
    <source>
        <dbReference type="SAM" id="Phobius"/>
    </source>
</evidence>
<organism evidence="2 3">
    <name type="scientific">Oceanobacillus kimchii</name>
    <dbReference type="NCBI Taxonomy" id="746691"/>
    <lineage>
        <taxon>Bacteria</taxon>
        <taxon>Bacillati</taxon>
        <taxon>Bacillota</taxon>
        <taxon>Bacilli</taxon>
        <taxon>Bacillales</taxon>
        <taxon>Bacillaceae</taxon>
        <taxon>Oceanobacillus</taxon>
    </lineage>
</organism>
<dbReference type="RefSeq" id="WP_026133785.1">
    <property type="nucleotide sequence ID" value="NZ_BSKO01000001.1"/>
</dbReference>
<evidence type="ECO:0000313" key="3">
    <source>
        <dbReference type="Proteomes" id="UP001275436"/>
    </source>
</evidence>
<proteinExistence type="predicted"/>
<keyword evidence="1" id="KW-0812">Transmembrane</keyword>
<accession>A0ABQ5TK05</accession>
<dbReference type="EMBL" id="BSKO01000001">
    <property type="protein sequence ID" value="GLO66631.1"/>
    <property type="molecule type" value="Genomic_DNA"/>
</dbReference>
<dbReference type="Pfam" id="PF07454">
    <property type="entry name" value="SpoIIP"/>
    <property type="match status" value="1"/>
</dbReference>
<comment type="caution">
    <text evidence="2">The sequence shown here is derived from an EMBL/GenBank/DDBJ whole genome shotgun (WGS) entry which is preliminary data.</text>
</comment>
<name>A0ABQ5TK05_9BACI</name>
<dbReference type="NCBIfam" id="TIGR02867">
    <property type="entry name" value="spore_II_P"/>
    <property type="match status" value="1"/>
</dbReference>
<protein>
    <submittedName>
        <fullName evidence="2">Stage II sporulation protein P</fullName>
    </submittedName>
</protein>
<evidence type="ECO:0000313" key="2">
    <source>
        <dbReference type="EMBL" id="GLO66631.1"/>
    </source>
</evidence>
<dbReference type="Proteomes" id="UP001275436">
    <property type="component" value="Unassembled WGS sequence"/>
</dbReference>
<sequence length="384" mass="43460">MKKNIKPFIQVFSRRSGLYLASILVLFLMIGILTTVQPAYRFSSTILSDWTRNIDELVFYNMLGMENRAYKSSFPDDEELPKLSNIFFQLATNIQPSDPRSLLGNELPGFSIYDSQILMASGDDNHFTSFPIESNPPLEEVLKDREAVVEEDVDEELPPEEDVEQTTGDRDVVFLYTTHNRESFLPHLPGVEDPNSAMHAEINISKVSERLGQSLERKGIGTYVDKTDFGQQLNEQGKKYHQSYEVSREAVETAFSGNKDIQYVFDLHRDALRRDKTTIEIDGESYAKLIFVVGTAHANYEENMKTATELNALIEEKYPGLSRGIYPKDGSNGNGVYNQDVSGNALLIEFGGVDNTMEELYRSADALAEVFSEYYWDAEEVSNP</sequence>
<keyword evidence="1" id="KW-0472">Membrane</keyword>
<keyword evidence="1" id="KW-1133">Transmembrane helix</keyword>
<gene>
    <name evidence="2" type="primary">spoIIP_1</name>
    <name evidence="2" type="ORF">MACH08_24150</name>
</gene>
<dbReference type="InterPro" id="IPR010897">
    <property type="entry name" value="Spore_II_P"/>
</dbReference>
<feature type="transmembrane region" description="Helical" evidence="1">
    <location>
        <begin position="20"/>
        <end position="40"/>
    </location>
</feature>
<reference evidence="2 3" key="1">
    <citation type="submission" date="2023-02" db="EMBL/GenBank/DDBJ databases">
        <title>Oceanobacillus kimchii IFOP_LL358 isolated form Alexandrium catenella lab strain.</title>
        <authorList>
            <person name="Gajardo G."/>
            <person name="Ueki S."/>
            <person name="Maruyama F."/>
        </authorList>
    </citation>
    <scope>NUCLEOTIDE SEQUENCE [LARGE SCALE GENOMIC DNA]</scope>
    <source>
        <strain evidence="2 3">IFOP_LL358</strain>
    </source>
</reference>